<dbReference type="CDD" id="cd04301">
    <property type="entry name" value="NAT_SF"/>
    <property type="match status" value="1"/>
</dbReference>
<sequence>MPDSLRLRDQTDADADAVRALVTAAYRGLPHASGTEPAIMEALWRSGAAAVALLAEDSSGLVGQAAFSAVEIFGPGTRPNGKAPAGGWFGLGPLSVRPDRQRQGVGTALIRAGFARLEARGASGCIVVGDPAYYGRHGFRRAANLHVPGIPDRYVMAVLFGDAPPPTGTVEFHEAFSASEG</sequence>
<dbReference type="RefSeq" id="WP_272778995.1">
    <property type="nucleotide sequence ID" value="NZ_JAQQLI010000038.1"/>
</dbReference>
<proteinExistence type="predicted"/>
<keyword evidence="3" id="KW-1185">Reference proteome</keyword>
<dbReference type="InterPro" id="IPR016181">
    <property type="entry name" value="Acyl_CoA_acyltransferase"/>
</dbReference>
<comment type="caution">
    <text evidence="2">The sequence shown here is derived from an EMBL/GenBank/DDBJ whole genome shotgun (WGS) entry which is preliminary data.</text>
</comment>
<dbReference type="EMBL" id="JAQQLI010000038">
    <property type="protein sequence ID" value="MDC7788157.1"/>
    <property type="molecule type" value="Genomic_DNA"/>
</dbReference>
<evidence type="ECO:0000259" key="1">
    <source>
        <dbReference type="PROSITE" id="PS51186"/>
    </source>
</evidence>
<dbReference type="Pfam" id="PF13508">
    <property type="entry name" value="Acetyltransf_7"/>
    <property type="match status" value="1"/>
</dbReference>
<gene>
    <name evidence="2" type="ORF">PQJ73_20910</name>
</gene>
<dbReference type="InterPro" id="IPR000182">
    <property type="entry name" value="GNAT_dom"/>
</dbReference>
<evidence type="ECO:0000313" key="3">
    <source>
        <dbReference type="Proteomes" id="UP001165652"/>
    </source>
</evidence>
<protein>
    <submittedName>
        <fullName evidence="2">N-acetyltransferase</fullName>
    </submittedName>
</protein>
<dbReference type="PROSITE" id="PS51186">
    <property type="entry name" value="GNAT"/>
    <property type="match status" value="1"/>
</dbReference>
<reference evidence="2" key="2">
    <citation type="submission" date="2023-02" db="EMBL/GenBank/DDBJ databases">
        <authorList>
            <person name="Rayyan A."/>
            <person name="Meyer T."/>
            <person name="Kyndt J.A."/>
        </authorList>
    </citation>
    <scope>NUCLEOTIDE SEQUENCE</scope>
    <source>
        <strain evidence="2">DSM 9987</strain>
    </source>
</reference>
<evidence type="ECO:0000313" key="2">
    <source>
        <dbReference type="EMBL" id="MDC7788157.1"/>
    </source>
</evidence>
<dbReference type="Gene3D" id="3.40.630.30">
    <property type="match status" value="1"/>
</dbReference>
<dbReference type="SUPFAM" id="SSF55729">
    <property type="entry name" value="Acyl-CoA N-acyltransferases (Nat)"/>
    <property type="match status" value="1"/>
</dbReference>
<reference evidence="2" key="1">
    <citation type="journal article" date="2023" name="Microbiol Resour">
        <title>Genome Sequences of Rhodoplanes serenus and Two Thermotolerant Strains, Rhodoplanes tepidamans and 'Rhodoplanes cryptolactis,' Further Refine the Genus.</title>
        <authorList>
            <person name="Rayyan A.A."/>
            <person name="Kyndt J.A."/>
        </authorList>
    </citation>
    <scope>NUCLEOTIDE SEQUENCE</scope>
    <source>
        <strain evidence="2">DSM 9987</strain>
    </source>
</reference>
<name>A0ABT5JEW8_RHOTP</name>
<dbReference type="Proteomes" id="UP001165652">
    <property type="component" value="Unassembled WGS sequence"/>
</dbReference>
<feature type="domain" description="N-acetyltransferase" evidence="1">
    <location>
        <begin position="5"/>
        <end position="161"/>
    </location>
</feature>
<organism evidence="2 3">
    <name type="scientific">Rhodoplanes tepidamans</name>
    <name type="common">Rhodoplanes cryptolactis</name>
    <dbReference type="NCBI Taxonomy" id="200616"/>
    <lineage>
        <taxon>Bacteria</taxon>
        <taxon>Pseudomonadati</taxon>
        <taxon>Pseudomonadota</taxon>
        <taxon>Alphaproteobacteria</taxon>
        <taxon>Hyphomicrobiales</taxon>
        <taxon>Nitrobacteraceae</taxon>
        <taxon>Rhodoplanes</taxon>
    </lineage>
</organism>
<accession>A0ABT5JEW8</accession>